<sequence>MRNISGLKTLVAAAVALTALAPGPATAAARSCSGGGGTLNTKHGYVKYVWMVCGDGYAAASGTVNDTKRDLWTAVVEVSFSKAGKGVGGTGGRREAGRKKGSRDFGFSVAARQGADTVVIKARRCLPGTALCNNTTTFTGKL</sequence>
<dbReference type="RefSeq" id="WP_345003419.1">
    <property type="nucleotide sequence ID" value="NZ_BAAAXV010000012.1"/>
</dbReference>
<protein>
    <recommendedName>
        <fullName evidence="4">Secreted protein</fullName>
    </recommendedName>
</protein>
<accession>A0ABV5S352</accession>
<evidence type="ECO:0000313" key="3">
    <source>
        <dbReference type="Proteomes" id="UP001589532"/>
    </source>
</evidence>
<evidence type="ECO:0000313" key="2">
    <source>
        <dbReference type="EMBL" id="MFB9626100.1"/>
    </source>
</evidence>
<evidence type="ECO:0000256" key="1">
    <source>
        <dbReference type="SAM" id="SignalP"/>
    </source>
</evidence>
<organism evidence="2 3">
    <name type="scientific">Nonomuraea helvata</name>
    <dbReference type="NCBI Taxonomy" id="37484"/>
    <lineage>
        <taxon>Bacteria</taxon>
        <taxon>Bacillati</taxon>
        <taxon>Actinomycetota</taxon>
        <taxon>Actinomycetes</taxon>
        <taxon>Streptosporangiales</taxon>
        <taxon>Streptosporangiaceae</taxon>
        <taxon>Nonomuraea</taxon>
    </lineage>
</organism>
<comment type="caution">
    <text evidence="2">The sequence shown here is derived from an EMBL/GenBank/DDBJ whole genome shotgun (WGS) entry which is preliminary data.</text>
</comment>
<keyword evidence="1" id="KW-0732">Signal</keyword>
<dbReference type="EMBL" id="JBHMBW010000021">
    <property type="protein sequence ID" value="MFB9626100.1"/>
    <property type="molecule type" value="Genomic_DNA"/>
</dbReference>
<proteinExistence type="predicted"/>
<evidence type="ECO:0008006" key="4">
    <source>
        <dbReference type="Google" id="ProtNLM"/>
    </source>
</evidence>
<feature type="signal peptide" evidence="1">
    <location>
        <begin position="1"/>
        <end position="27"/>
    </location>
</feature>
<keyword evidence="3" id="KW-1185">Reference proteome</keyword>
<name>A0ABV5S352_9ACTN</name>
<reference evidence="2 3" key="1">
    <citation type="submission" date="2024-09" db="EMBL/GenBank/DDBJ databases">
        <authorList>
            <person name="Sun Q."/>
            <person name="Mori K."/>
        </authorList>
    </citation>
    <scope>NUCLEOTIDE SEQUENCE [LARGE SCALE GENOMIC DNA]</scope>
    <source>
        <strain evidence="2 3">JCM 3143</strain>
    </source>
</reference>
<dbReference type="Proteomes" id="UP001589532">
    <property type="component" value="Unassembled WGS sequence"/>
</dbReference>
<feature type="chain" id="PRO_5045179492" description="Secreted protein" evidence="1">
    <location>
        <begin position="28"/>
        <end position="142"/>
    </location>
</feature>
<gene>
    <name evidence="2" type="ORF">ACFFSA_23700</name>
</gene>